<dbReference type="RefSeq" id="WP_212522079.1">
    <property type="nucleotide sequence ID" value="NZ_JAGSOH010000170.1"/>
</dbReference>
<name>A0A941EI59_9ACTN</name>
<keyword evidence="1" id="KW-0812">Transmembrane</keyword>
<dbReference type="EMBL" id="JAGSOH010000170">
    <property type="protein sequence ID" value="MBR7830962.1"/>
    <property type="molecule type" value="Genomic_DNA"/>
</dbReference>
<evidence type="ECO:0000313" key="3">
    <source>
        <dbReference type="Proteomes" id="UP000676325"/>
    </source>
</evidence>
<dbReference type="AlphaFoldDB" id="A0A941EI59"/>
<dbReference type="Proteomes" id="UP000676325">
    <property type="component" value="Unassembled WGS sequence"/>
</dbReference>
<accession>A0A941EI59</accession>
<gene>
    <name evidence="2" type="ORF">KDK95_31950</name>
</gene>
<feature type="transmembrane region" description="Helical" evidence="1">
    <location>
        <begin position="21"/>
        <end position="40"/>
    </location>
</feature>
<comment type="caution">
    <text evidence="2">The sequence shown here is derived from an EMBL/GenBank/DDBJ whole genome shotgun (WGS) entry which is preliminary data.</text>
</comment>
<sequence length="106" mass="11562">MGMDDRNDLRVRLAGFLRRRRAVIGICAVVLIAVLAVSELRREDDVARRNQLTAQVQYPEAFGAHGMLETCYALTVPYGSQPSAPVATIMDSCPIDPITPYPSATA</sequence>
<protein>
    <submittedName>
        <fullName evidence="2">Uncharacterized protein</fullName>
    </submittedName>
</protein>
<evidence type="ECO:0000256" key="1">
    <source>
        <dbReference type="SAM" id="Phobius"/>
    </source>
</evidence>
<reference evidence="2" key="1">
    <citation type="submission" date="2021-04" db="EMBL/GenBank/DDBJ databases">
        <title>Genome based classification of Actinospica acidithermotolerans sp. nov., an actinobacterium isolated from an Indonesian hot spring.</title>
        <authorList>
            <person name="Kusuma A.B."/>
            <person name="Putra K.E."/>
            <person name="Nafisah S."/>
            <person name="Loh J."/>
            <person name="Nouioui I."/>
            <person name="Goodfellow M."/>
        </authorList>
    </citation>
    <scope>NUCLEOTIDE SEQUENCE</scope>
    <source>
        <strain evidence="2">MGRD01-02</strain>
    </source>
</reference>
<proteinExistence type="predicted"/>
<keyword evidence="1" id="KW-0472">Membrane</keyword>
<keyword evidence="1" id="KW-1133">Transmembrane helix</keyword>
<keyword evidence="3" id="KW-1185">Reference proteome</keyword>
<evidence type="ECO:0000313" key="2">
    <source>
        <dbReference type="EMBL" id="MBR7830962.1"/>
    </source>
</evidence>
<organism evidence="2 3">
    <name type="scientific">Actinospica acidithermotolerans</name>
    <dbReference type="NCBI Taxonomy" id="2828514"/>
    <lineage>
        <taxon>Bacteria</taxon>
        <taxon>Bacillati</taxon>
        <taxon>Actinomycetota</taxon>
        <taxon>Actinomycetes</taxon>
        <taxon>Catenulisporales</taxon>
        <taxon>Actinospicaceae</taxon>
        <taxon>Actinospica</taxon>
    </lineage>
</organism>